<organism evidence="1 2">
    <name type="scientific">Vittaforma corneae (strain ATCC 50505)</name>
    <name type="common">Microsporidian parasite</name>
    <name type="synonym">Nosema corneum</name>
    <dbReference type="NCBI Taxonomy" id="993615"/>
    <lineage>
        <taxon>Eukaryota</taxon>
        <taxon>Fungi</taxon>
        <taxon>Fungi incertae sedis</taxon>
        <taxon>Microsporidia</taxon>
        <taxon>Nosematidae</taxon>
        <taxon>Vittaforma</taxon>
    </lineage>
</organism>
<dbReference type="InParanoid" id="L2GIY9"/>
<keyword evidence="2" id="KW-1185">Reference proteome</keyword>
<protein>
    <submittedName>
        <fullName evidence="1">Uncharacterized protein</fullName>
    </submittedName>
</protein>
<name>L2GIY9_VITCO</name>
<dbReference type="EMBL" id="JH370172">
    <property type="protein sequence ID" value="ELA40853.1"/>
    <property type="molecule type" value="Genomic_DNA"/>
</dbReference>
<dbReference type="AlphaFoldDB" id="L2GIY9"/>
<gene>
    <name evidence="1" type="ORF">VICG_02113</name>
</gene>
<proteinExistence type="predicted"/>
<sequence length="283" mass="32550">MRGNVGSAALFADLVCACRSSSKLDADFSSLVCHLENIISMCVCDGFCYELYCYIGLLTKFKRIKLADSDLRRCSRGSQHLHKSPMLDSRFNCPIVKDVRVPTFLFTRLSSKILMFLSEPKHDKSYTAKVHQAFKFYMSIGILPNKMFVHKLYTLHSGKDSLVDRILEMDLLEADRNAEDTLKRICVLFSRSLDESLRAKEDIGALYKLLFDNFRMLSRNIRMVASLFEEICKVHIRRIGKSKDVEELKALHMSMNICEKSLGKRSEKVEKLLRDRAAELLKK</sequence>
<dbReference type="VEuPathDB" id="MicrosporidiaDB:VICG_02113"/>
<dbReference type="RefSeq" id="XP_007605558.1">
    <property type="nucleotide sequence ID" value="XM_007605496.1"/>
</dbReference>
<dbReference type="Proteomes" id="UP000011082">
    <property type="component" value="Unassembled WGS sequence"/>
</dbReference>
<reference evidence="2" key="1">
    <citation type="submission" date="2011-05" db="EMBL/GenBank/DDBJ databases">
        <title>The genome sequence of Vittaforma corneae strain ATCC 50505.</title>
        <authorList>
            <consortium name="The Broad Institute Genome Sequencing Platform"/>
            <person name="Cuomo C."/>
            <person name="Didier E."/>
            <person name="Bowers L."/>
            <person name="Young S.K."/>
            <person name="Zeng Q."/>
            <person name="Gargeya S."/>
            <person name="Fitzgerald M."/>
            <person name="Haas B."/>
            <person name="Abouelleil A."/>
            <person name="Alvarado L."/>
            <person name="Arachchi H.M."/>
            <person name="Berlin A."/>
            <person name="Chapman S.B."/>
            <person name="Gearin G."/>
            <person name="Goldberg J."/>
            <person name="Griggs A."/>
            <person name="Gujja S."/>
            <person name="Hansen M."/>
            <person name="Heiman D."/>
            <person name="Howarth C."/>
            <person name="Larimer J."/>
            <person name="Lui A."/>
            <person name="MacDonald P.J.P."/>
            <person name="McCowen C."/>
            <person name="Montmayeur A."/>
            <person name="Murphy C."/>
            <person name="Neiman D."/>
            <person name="Pearson M."/>
            <person name="Priest M."/>
            <person name="Roberts A."/>
            <person name="Saif S."/>
            <person name="Shea T."/>
            <person name="Sisk P."/>
            <person name="Stolte C."/>
            <person name="Sykes S."/>
            <person name="Wortman J."/>
            <person name="Nusbaum C."/>
            <person name="Birren B."/>
        </authorList>
    </citation>
    <scope>NUCLEOTIDE SEQUENCE [LARGE SCALE GENOMIC DNA]</scope>
    <source>
        <strain evidence="2">ATCC 50505</strain>
    </source>
</reference>
<dbReference type="GeneID" id="19882823"/>
<dbReference type="HOGENOM" id="CLU_984189_0_0_1"/>
<accession>L2GIY9</accession>
<evidence type="ECO:0000313" key="2">
    <source>
        <dbReference type="Proteomes" id="UP000011082"/>
    </source>
</evidence>
<evidence type="ECO:0000313" key="1">
    <source>
        <dbReference type="EMBL" id="ELA40853.1"/>
    </source>
</evidence>